<organism evidence="1 2">
    <name type="scientific">Enhygromyxa salina</name>
    <dbReference type="NCBI Taxonomy" id="215803"/>
    <lineage>
        <taxon>Bacteria</taxon>
        <taxon>Pseudomonadati</taxon>
        <taxon>Myxococcota</taxon>
        <taxon>Polyangia</taxon>
        <taxon>Nannocystales</taxon>
        <taxon>Nannocystaceae</taxon>
        <taxon>Enhygromyxa</taxon>
    </lineage>
</organism>
<dbReference type="RefSeq" id="WP_146158229.1">
    <property type="nucleotide sequence ID" value="NZ_PVNL01000114.1"/>
</dbReference>
<name>A0A2S9YAA3_9BACT</name>
<dbReference type="InterPro" id="IPR036926">
    <property type="entry name" value="Thymidate_synth/dCMP_Mease_sf"/>
</dbReference>
<sequence length="273" mass="31456">MKPHAEPTLESAWIAACLHLFDQPGREQHHLVFEIMHPCAQPQQWQMGLRDGLDKFLKKNTKGEWQPVHTVAETIFPAGLYEQYGTDGVYEIYPNEVYPAIKGSHWGRYAYLLVRRLDSKGKVALDDGVPINPLRRCIDRMNRQLTQKSNNRVIYEMDFVEDLAGELQFTRMSRREPNPANGPCLSHLSMKFSSDRKLHLAAIYRSHFYAQKALGNLLGLSRLMAFVCEQTGLEPGRLLCVSTHARLEFPNYVKDLKQFKALLEKFNQERLSP</sequence>
<gene>
    <name evidence="1" type="ORF">ENSA7_56060</name>
</gene>
<reference evidence="1 2" key="1">
    <citation type="submission" date="2018-03" db="EMBL/GenBank/DDBJ databases">
        <title>Draft Genome Sequences of the Obligatory Marine Myxobacteria Enhygromyxa salina SWB007.</title>
        <authorList>
            <person name="Poehlein A."/>
            <person name="Moghaddam J.A."/>
            <person name="Harms H."/>
            <person name="Alanjari M."/>
            <person name="Koenig G.M."/>
            <person name="Daniel R."/>
            <person name="Schaeberle T.F."/>
        </authorList>
    </citation>
    <scope>NUCLEOTIDE SEQUENCE [LARGE SCALE GENOMIC DNA]</scope>
    <source>
        <strain evidence="1 2">SWB007</strain>
    </source>
</reference>
<accession>A0A2S9YAA3</accession>
<dbReference type="SUPFAM" id="SSF55831">
    <property type="entry name" value="Thymidylate synthase/dCMP hydroxymethylase"/>
    <property type="match status" value="1"/>
</dbReference>
<dbReference type="AlphaFoldDB" id="A0A2S9YAA3"/>
<dbReference type="Gene3D" id="3.30.572.10">
    <property type="entry name" value="Thymidylate synthase/dCMP hydroxymethylase domain"/>
    <property type="match status" value="1"/>
</dbReference>
<dbReference type="OrthoDB" id="2111297at2"/>
<protein>
    <submittedName>
        <fullName evidence="1">Thymidylate synthase</fullName>
    </submittedName>
</protein>
<evidence type="ECO:0000313" key="2">
    <source>
        <dbReference type="Proteomes" id="UP000238823"/>
    </source>
</evidence>
<comment type="caution">
    <text evidence="1">The sequence shown here is derived from an EMBL/GenBank/DDBJ whole genome shotgun (WGS) entry which is preliminary data.</text>
</comment>
<proteinExistence type="predicted"/>
<dbReference type="Proteomes" id="UP000238823">
    <property type="component" value="Unassembled WGS sequence"/>
</dbReference>
<dbReference type="EMBL" id="PVNL01000114">
    <property type="protein sequence ID" value="PRQ02033.1"/>
    <property type="molecule type" value="Genomic_DNA"/>
</dbReference>
<evidence type="ECO:0000313" key="1">
    <source>
        <dbReference type="EMBL" id="PRQ02033.1"/>
    </source>
</evidence>